<name>A0ACB7XT03_9ERIC</name>
<accession>A0ACB7XT03</accession>
<dbReference type="Proteomes" id="UP000828048">
    <property type="component" value="Chromosome 1"/>
</dbReference>
<evidence type="ECO:0000313" key="1">
    <source>
        <dbReference type="EMBL" id="KAH7844183.1"/>
    </source>
</evidence>
<dbReference type="EMBL" id="CM037151">
    <property type="protein sequence ID" value="KAH7844183.1"/>
    <property type="molecule type" value="Genomic_DNA"/>
</dbReference>
<gene>
    <name evidence="1" type="ORF">Vadar_025243</name>
</gene>
<proteinExistence type="predicted"/>
<protein>
    <submittedName>
        <fullName evidence="1">Uncharacterized protein</fullName>
    </submittedName>
</protein>
<reference evidence="1 2" key="1">
    <citation type="journal article" date="2021" name="Hortic Res">
        <title>High-quality reference genome and annotation aids understanding of berry development for evergreen blueberry (Vaccinium darrowii).</title>
        <authorList>
            <person name="Yu J."/>
            <person name="Hulse-Kemp A.M."/>
            <person name="Babiker E."/>
            <person name="Staton M."/>
        </authorList>
    </citation>
    <scope>NUCLEOTIDE SEQUENCE [LARGE SCALE GENOMIC DNA]</scope>
    <source>
        <strain evidence="2">cv. NJ 8807/NJ 8810</strain>
        <tissue evidence="1">Young leaf</tissue>
    </source>
</reference>
<keyword evidence="2" id="KW-1185">Reference proteome</keyword>
<organism evidence="1 2">
    <name type="scientific">Vaccinium darrowii</name>
    <dbReference type="NCBI Taxonomy" id="229202"/>
    <lineage>
        <taxon>Eukaryota</taxon>
        <taxon>Viridiplantae</taxon>
        <taxon>Streptophyta</taxon>
        <taxon>Embryophyta</taxon>
        <taxon>Tracheophyta</taxon>
        <taxon>Spermatophyta</taxon>
        <taxon>Magnoliopsida</taxon>
        <taxon>eudicotyledons</taxon>
        <taxon>Gunneridae</taxon>
        <taxon>Pentapetalae</taxon>
        <taxon>asterids</taxon>
        <taxon>Ericales</taxon>
        <taxon>Ericaceae</taxon>
        <taxon>Vaccinioideae</taxon>
        <taxon>Vaccinieae</taxon>
        <taxon>Vaccinium</taxon>
    </lineage>
</organism>
<comment type="caution">
    <text evidence="1">The sequence shown here is derived from an EMBL/GenBank/DDBJ whole genome shotgun (WGS) entry which is preliminary data.</text>
</comment>
<sequence length="140" mass="15469">MADKNSWNPIVFFDISIDNRLAGRVIMELFVDTVPLTATNFPLHCTGENGVSFHYKGTSFHRVFRDFMCQGGDTSEGNNTGGKSIYGPTFADENFVNQHTRSGILSMANRGAPNTNGSQFIITLRRRSGLMGIMLCLGRL</sequence>
<evidence type="ECO:0000313" key="2">
    <source>
        <dbReference type="Proteomes" id="UP000828048"/>
    </source>
</evidence>